<proteinExistence type="predicted"/>
<accession>A0A090R669</accession>
<comment type="caution">
    <text evidence="1">The sequence shown here is derived from an EMBL/GenBank/DDBJ whole genome shotgun (WGS) entry which is preliminary data.</text>
</comment>
<evidence type="ECO:0000313" key="1">
    <source>
        <dbReference type="EMBL" id="GAL03142.1"/>
    </source>
</evidence>
<evidence type="ECO:0000313" key="2">
    <source>
        <dbReference type="Proteomes" id="UP000029227"/>
    </source>
</evidence>
<dbReference type="Proteomes" id="UP000029227">
    <property type="component" value="Unassembled WGS sequence"/>
</dbReference>
<sequence length="42" mass="4730">MLFSGKRMKYAQIWIVGAWGDVVAEPLSVSAMSAETVFRLPW</sequence>
<dbReference type="AlphaFoldDB" id="A0A090R669"/>
<organism evidence="1 2">
    <name type="scientific">Photobacterium aphoticum</name>
    <dbReference type="NCBI Taxonomy" id="754436"/>
    <lineage>
        <taxon>Bacteria</taxon>
        <taxon>Pseudomonadati</taxon>
        <taxon>Pseudomonadota</taxon>
        <taxon>Gammaproteobacteria</taxon>
        <taxon>Vibrionales</taxon>
        <taxon>Vibrionaceae</taxon>
        <taxon>Photobacterium</taxon>
    </lineage>
</organism>
<dbReference type="EMBL" id="BBMN01000001">
    <property type="protein sequence ID" value="GAL03142.1"/>
    <property type="molecule type" value="Genomic_DNA"/>
</dbReference>
<dbReference type="STRING" id="754436.JCM19237_6035"/>
<reference evidence="1 2" key="1">
    <citation type="journal article" date="2014" name="Genome Announc.">
        <title>Draft Genome Sequences of Two Vibrionaceae Species, Vibrio ponticus C121 and Photobacterium aphoticum C119, Isolated as Coral Reef Microbiota.</title>
        <authorList>
            <person name="Al-saari N."/>
            <person name="Meirelles P.M."/>
            <person name="Mino S."/>
            <person name="Suda W."/>
            <person name="Oshima K."/>
            <person name="Hattori M."/>
            <person name="Ohkuma M."/>
            <person name="Thompson F.L."/>
            <person name="Gomez-Gil B."/>
            <person name="Sawabe T."/>
            <person name="Sawabe T."/>
        </authorList>
    </citation>
    <scope>NUCLEOTIDE SEQUENCE [LARGE SCALE GENOMIC DNA]</scope>
    <source>
        <strain evidence="1 2">JCM 19237</strain>
    </source>
</reference>
<protein>
    <submittedName>
        <fullName evidence="1">Uncharacterized protein</fullName>
    </submittedName>
</protein>
<name>A0A090R669_9GAMM</name>
<gene>
    <name evidence="1" type="ORF">JCM19237_6035</name>
</gene>